<protein>
    <submittedName>
        <fullName evidence="1">Uncharacterized protein</fullName>
    </submittedName>
</protein>
<dbReference type="EnsemblMetazoa" id="Aqu2.1.26632_001">
    <property type="protein sequence ID" value="Aqu2.1.26632_001"/>
    <property type="gene ID" value="Aqu2.1.26632"/>
</dbReference>
<name>A0A1X7UFT6_AMPQE</name>
<dbReference type="AlphaFoldDB" id="A0A1X7UFT6"/>
<reference evidence="1" key="1">
    <citation type="submission" date="2017-05" db="UniProtKB">
        <authorList>
            <consortium name="EnsemblMetazoa"/>
        </authorList>
    </citation>
    <scope>IDENTIFICATION</scope>
</reference>
<proteinExistence type="predicted"/>
<sequence length="163" mass="17967">MEENELDLGLSLVGTGGSGGCKLYLSFRAALYVAGKSLRIPPAYPDMVSPFACDKKFKRNYLKADQQVNKLLTSCKQDSKLRRREKEDITKMDSTSMPLPPNLSIERTVDDVISTAGTAGIQLDPSSSRPVQLIHFGDGVSDSELQLIEMPNDLLEEMKTGKR</sequence>
<dbReference type="InParanoid" id="A0A1X7UFT6"/>
<accession>A0A1X7UFT6</accession>
<evidence type="ECO:0000313" key="1">
    <source>
        <dbReference type="EnsemblMetazoa" id="Aqu2.1.26632_001"/>
    </source>
</evidence>
<organism evidence="1">
    <name type="scientific">Amphimedon queenslandica</name>
    <name type="common">Sponge</name>
    <dbReference type="NCBI Taxonomy" id="400682"/>
    <lineage>
        <taxon>Eukaryota</taxon>
        <taxon>Metazoa</taxon>
        <taxon>Porifera</taxon>
        <taxon>Demospongiae</taxon>
        <taxon>Heteroscleromorpha</taxon>
        <taxon>Haplosclerida</taxon>
        <taxon>Niphatidae</taxon>
        <taxon>Amphimedon</taxon>
    </lineage>
</organism>